<name>A0ACC2VWL2_9TREE</name>
<gene>
    <name evidence="1" type="ORF">QFC19_004425</name>
</gene>
<comment type="caution">
    <text evidence="1">The sequence shown here is derived from an EMBL/GenBank/DDBJ whole genome shotgun (WGS) entry which is preliminary data.</text>
</comment>
<organism evidence="1 2">
    <name type="scientific">Naganishia cerealis</name>
    <dbReference type="NCBI Taxonomy" id="610337"/>
    <lineage>
        <taxon>Eukaryota</taxon>
        <taxon>Fungi</taxon>
        <taxon>Dikarya</taxon>
        <taxon>Basidiomycota</taxon>
        <taxon>Agaricomycotina</taxon>
        <taxon>Tremellomycetes</taxon>
        <taxon>Filobasidiales</taxon>
        <taxon>Filobasidiaceae</taxon>
        <taxon>Naganishia</taxon>
    </lineage>
</organism>
<proteinExistence type="predicted"/>
<protein>
    <submittedName>
        <fullName evidence="1">Uncharacterized protein</fullName>
    </submittedName>
</protein>
<evidence type="ECO:0000313" key="2">
    <source>
        <dbReference type="Proteomes" id="UP001241377"/>
    </source>
</evidence>
<accession>A0ACC2VWL2</accession>
<keyword evidence="2" id="KW-1185">Reference proteome</keyword>
<evidence type="ECO:0000313" key="1">
    <source>
        <dbReference type="EMBL" id="KAJ9103474.1"/>
    </source>
</evidence>
<reference evidence="1" key="1">
    <citation type="submission" date="2023-04" db="EMBL/GenBank/DDBJ databases">
        <title>Draft Genome sequencing of Naganishia species isolated from polar environments using Oxford Nanopore Technology.</title>
        <authorList>
            <person name="Leo P."/>
            <person name="Venkateswaran K."/>
        </authorList>
    </citation>
    <scope>NUCLEOTIDE SEQUENCE</scope>
    <source>
        <strain evidence="1">MNA-CCFEE 5261</strain>
    </source>
</reference>
<dbReference type="Proteomes" id="UP001241377">
    <property type="component" value="Unassembled WGS sequence"/>
</dbReference>
<dbReference type="EMBL" id="JASBWR010000046">
    <property type="protein sequence ID" value="KAJ9103474.1"/>
    <property type="molecule type" value="Genomic_DNA"/>
</dbReference>
<sequence length="567" mass="64759">MSYSATDNHGTDTGPKSGSQPVSETGSEVHTRPETALPVPERSHVAEERHGRDSDLEREPLVRRNFLDPDDPRVSPMNLYRIRALRFTIACMLWVNVVLFFIFLISDFVAIPGLNNRGKSFLQLDLLILNFLTNLITLWSFTVPAYYERILGYVSAALLFVDFIVVISVPYLRDQFGLTGNLLMIWTLLTVAVNCWADYSVEKSKKNQEIELTGRIETRHSISELFVMLIKIIIKLFLLLVIWNVSLGIWLQAFDSHEQPWGKMVAVDNNQFKVHLACFGDVGSSYNGTQPIVMVEGGQLTSAEEFQEWVEELFHLNRLDRYCVWDRPGYGFSDSAPLPISINIITEYLIEALEKEKIEGPFSVVGFDIGGLYARAFALRNSHNIHSVMLVDSWHEDLLKLNPFSGPGRKNEKSKVFRNILEFMNTRTGFKLWLKGLVAPLGLVTNTHWFFHPKRYSSNSRIFGSDMVRLSKYLRARLQEQITASILSHNEMAGSDIHSVPLSVVSSDYMIKKSLNWGKWQRELTKLSSKAMEWVVAEKSGHKIWESPRGREELQKVLLRLLGDSEI</sequence>